<comment type="function">
    <text evidence="7">The UvrABC repair system catalyzes the recognition and processing of DNA lesions. UvrC both incises the 5' and 3' sides of the lesion. The N-terminal half is responsible for the 3' incision and the C-terminal half is responsible for the 5' incision.</text>
</comment>
<organism evidence="10 11">
    <name type="scientific">Alistipes timonensis JC136</name>
    <dbReference type="NCBI Taxonomy" id="1033731"/>
    <lineage>
        <taxon>Bacteria</taxon>
        <taxon>Pseudomonadati</taxon>
        <taxon>Bacteroidota</taxon>
        <taxon>Bacteroidia</taxon>
        <taxon>Bacteroidales</taxon>
        <taxon>Rikenellaceae</taxon>
        <taxon>Alistipes</taxon>
    </lineage>
</organism>
<dbReference type="Proteomes" id="UP000183253">
    <property type="component" value="Unassembled WGS sequence"/>
</dbReference>
<dbReference type="Pfam" id="PF22920">
    <property type="entry name" value="UvrC_RNaseH"/>
    <property type="match status" value="1"/>
</dbReference>
<dbReference type="Gene3D" id="3.30.420.340">
    <property type="entry name" value="UvrC, RNAse H endonuclease domain"/>
    <property type="match status" value="1"/>
</dbReference>
<evidence type="ECO:0000256" key="7">
    <source>
        <dbReference type="HAMAP-Rule" id="MF_00203"/>
    </source>
</evidence>
<dbReference type="InterPro" id="IPR036876">
    <property type="entry name" value="UVR_dom_sf"/>
</dbReference>
<dbReference type="RefSeq" id="WP_010262901.1">
    <property type="nucleotide sequence ID" value="NZ_CAEG01000012.1"/>
</dbReference>
<comment type="subcellular location">
    <subcellularLocation>
        <location evidence="7">Cytoplasm</location>
    </subcellularLocation>
</comment>
<dbReference type="Gene3D" id="1.10.150.20">
    <property type="entry name" value="5' to 3' exonuclease, C-terminal subdomain"/>
    <property type="match status" value="1"/>
</dbReference>
<dbReference type="AlphaFoldDB" id="A0A1H3ZXG9"/>
<dbReference type="GO" id="GO:0009432">
    <property type="term" value="P:SOS response"/>
    <property type="evidence" value="ECO:0007669"/>
    <property type="project" value="UniProtKB-UniRule"/>
</dbReference>
<dbReference type="InterPro" id="IPR000305">
    <property type="entry name" value="GIY-YIG_endonuc"/>
</dbReference>
<evidence type="ECO:0000259" key="8">
    <source>
        <dbReference type="PROSITE" id="PS50164"/>
    </source>
</evidence>
<comment type="similarity">
    <text evidence="7">Belongs to the UvrC family.</text>
</comment>
<dbReference type="GO" id="GO:0006289">
    <property type="term" value="P:nucleotide-excision repair"/>
    <property type="evidence" value="ECO:0007669"/>
    <property type="project" value="UniProtKB-UniRule"/>
</dbReference>
<dbReference type="EMBL" id="FNRI01000002">
    <property type="protein sequence ID" value="SEA28389.1"/>
    <property type="molecule type" value="Genomic_DNA"/>
</dbReference>
<name>A0A1H3ZXG9_9BACT</name>
<dbReference type="InterPro" id="IPR004791">
    <property type="entry name" value="UvrC"/>
</dbReference>
<dbReference type="InterPro" id="IPR050066">
    <property type="entry name" value="UvrABC_protein_C"/>
</dbReference>
<dbReference type="OrthoDB" id="9804933at2"/>
<dbReference type="GO" id="GO:0005737">
    <property type="term" value="C:cytoplasm"/>
    <property type="evidence" value="ECO:0007669"/>
    <property type="project" value="UniProtKB-SubCell"/>
</dbReference>
<dbReference type="PANTHER" id="PTHR30562:SF1">
    <property type="entry name" value="UVRABC SYSTEM PROTEIN C"/>
    <property type="match status" value="1"/>
</dbReference>
<dbReference type="PANTHER" id="PTHR30562">
    <property type="entry name" value="UVRC/OXIDOREDUCTASE"/>
    <property type="match status" value="1"/>
</dbReference>
<keyword evidence="2 7" id="KW-0227">DNA damage</keyword>
<evidence type="ECO:0000313" key="10">
    <source>
        <dbReference type="EMBL" id="SEA28389.1"/>
    </source>
</evidence>
<evidence type="ECO:0000256" key="2">
    <source>
        <dbReference type="ARBA" id="ARBA00022763"/>
    </source>
</evidence>
<dbReference type="GO" id="GO:0009380">
    <property type="term" value="C:excinuclease repair complex"/>
    <property type="evidence" value="ECO:0007669"/>
    <property type="project" value="InterPro"/>
</dbReference>
<evidence type="ECO:0000256" key="3">
    <source>
        <dbReference type="ARBA" id="ARBA00022769"/>
    </source>
</evidence>
<evidence type="ECO:0000259" key="9">
    <source>
        <dbReference type="PROSITE" id="PS50165"/>
    </source>
</evidence>
<dbReference type="Pfam" id="PF14520">
    <property type="entry name" value="HHH_5"/>
    <property type="match status" value="1"/>
</dbReference>
<dbReference type="GO" id="GO:0003677">
    <property type="term" value="F:DNA binding"/>
    <property type="evidence" value="ECO:0007669"/>
    <property type="project" value="UniProtKB-UniRule"/>
</dbReference>
<keyword evidence="6 7" id="KW-0742">SOS response</keyword>
<protein>
    <recommendedName>
        <fullName evidence="7">UvrABC system protein C</fullName>
        <shortName evidence="7">Protein UvrC</shortName>
    </recommendedName>
    <alternativeName>
        <fullName evidence="7">Excinuclease ABC subunit C</fullName>
    </alternativeName>
</protein>
<dbReference type="InterPro" id="IPR001162">
    <property type="entry name" value="UvrC_RNase_H_dom"/>
</dbReference>
<dbReference type="SUPFAM" id="SSF46600">
    <property type="entry name" value="C-terminal UvrC-binding domain of UvrB"/>
    <property type="match status" value="1"/>
</dbReference>
<dbReference type="InterPro" id="IPR047296">
    <property type="entry name" value="GIY-YIG_UvrC_Cho"/>
</dbReference>
<dbReference type="Pfam" id="PF08459">
    <property type="entry name" value="UvrC_RNaseH_dom"/>
    <property type="match status" value="1"/>
</dbReference>
<feature type="domain" description="UvrC family homology region profile" evidence="9">
    <location>
        <begin position="262"/>
        <end position="485"/>
    </location>
</feature>
<reference evidence="10 11" key="1">
    <citation type="submission" date="2016-10" db="EMBL/GenBank/DDBJ databases">
        <authorList>
            <person name="de Groot N.N."/>
        </authorList>
    </citation>
    <scope>NUCLEOTIDE SEQUENCE [LARGE SCALE GENOMIC DNA]</scope>
    <source>
        <strain evidence="10 11">DSM 25383</strain>
    </source>
</reference>
<gene>
    <name evidence="7" type="primary">uvrC</name>
    <name evidence="10" type="ORF">SAMN05444145_102378</name>
</gene>
<dbReference type="InterPro" id="IPR010994">
    <property type="entry name" value="RuvA_2-like"/>
</dbReference>
<sequence>MGGTENISLREQVALLPLSPGVYQFVDRSGTVIYVGKAKSLRKRVSSYFVQSKEHSAKVRVLVKQIAAIRHIVVDSETDALLLENSLIKTLQPRYNILLKDDKTYPWIVVRKEHFPRVQSTRILSRDGSQYFGPYGSVMMQHSVLDFIREVVPLRTCKLNLAPELIAKGKYTVCLQYHLGNCKGPCIGQQSEEEYGRLLEMVVSVLKGDLRPVRQYLEGEMARAAAELKFELAQRYKQRLDALDNYAGKSVIVSAKIVDVDVFSLLPDDDVAYCNFVRIRHGSIVGVSTVKLSTGVGGDERDMLTLAIQHIVEHIAGGELAREVIVPFLPSTTLLFDGVTFTVPKRGEKFELLEFSQKSARIYRAEQLKNLEIKNPERYTDRLMNALQKELRLDRQPRHIECFDNSNLQGAHPVASCVVFRDGKPSRREYRHFNIKTVEGPDDYASMREVVFRRYTRLMAEGAALPDLVIADGGKGQMGVIHEVLEHLGLDIPIAGLAKDDRHRTAELLCGFPPLLVGIRPTSPLFHFLSQIQEEVHRFAITFHRQKRSKAFIHSELEQIEGVGDKTVQTLLRHFRTVEKVRAANIEELSALVGPAKAKKIRTFFEK</sequence>
<accession>A0A1H3ZXG9</accession>
<dbReference type="STRING" id="1033731.SAMN05444145_102378"/>
<keyword evidence="1 7" id="KW-0963">Cytoplasm</keyword>
<dbReference type="SUPFAM" id="SSF82771">
    <property type="entry name" value="GIY-YIG endonuclease"/>
    <property type="match status" value="1"/>
</dbReference>
<keyword evidence="3 7" id="KW-0228">DNA excision</keyword>
<dbReference type="InterPro" id="IPR038476">
    <property type="entry name" value="UvrC_RNase_H_dom_sf"/>
</dbReference>
<keyword evidence="4 7" id="KW-0267">Excision nuclease</keyword>
<evidence type="ECO:0000256" key="5">
    <source>
        <dbReference type="ARBA" id="ARBA00023204"/>
    </source>
</evidence>
<evidence type="ECO:0000256" key="6">
    <source>
        <dbReference type="ARBA" id="ARBA00023236"/>
    </source>
</evidence>
<evidence type="ECO:0000256" key="1">
    <source>
        <dbReference type="ARBA" id="ARBA00022490"/>
    </source>
</evidence>
<dbReference type="NCBIfam" id="TIGR00194">
    <property type="entry name" value="uvrC"/>
    <property type="match status" value="1"/>
</dbReference>
<comment type="subunit">
    <text evidence="7">Interacts with UvrB in an incision complex.</text>
</comment>
<dbReference type="InterPro" id="IPR035901">
    <property type="entry name" value="GIY-YIG_endonuc_sf"/>
</dbReference>
<dbReference type="GO" id="GO:0009381">
    <property type="term" value="F:excinuclease ABC activity"/>
    <property type="evidence" value="ECO:0007669"/>
    <property type="project" value="UniProtKB-UniRule"/>
</dbReference>
<dbReference type="FunFam" id="3.40.1440.10:FF:000001">
    <property type="entry name" value="UvrABC system protein C"/>
    <property type="match status" value="1"/>
</dbReference>
<dbReference type="SUPFAM" id="SSF47781">
    <property type="entry name" value="RuvA domain 2-like"/>
    <property type="match status" value="1"/>
</dbReference>
<proteinExistence type="inferred from homology"/>
<feature type="domain" description="GIY-YIG" evidence="8">
    <location>
        <begin position="18"/>
        <end position="97"/>
    </location>
</feature>
<dbReference type="Pfam" id="PF01541">
    <property type="entry name" value="GIY-YIG"/>
    <property type="match status" value="1"/>
</dbReference>
<dbReference type="SMART" id="SM00465">
    <property type="entry name" value="GIYc"/>
    <property type="match status" value="1"/>
</dbReference>
<dbReference type="PROSITE" id="PS50164">
    <property type="entry name" value="GIY_YIG"/>
    <property type="match status" value="1"/>
</dbReference>
<dbReference type="Gene3D" id="3.40.1440.10">
    <property type="entry name" value="GIY-YIG endonuclease"/>
    <property type="match status" value="1"/>
</dbReference>
<keyword evidence="5 7" id="KW-0234">DNA repair</keyword>
<evidence type="ECO:0000313" key="11">
    <source>
        <dbReference type="Proteomes" id="UP000183253"/>
    </source>
</evidence>
<dbReference type="CDD" id="cd10434">
    <property type="entry name" value="GIY-YIG_UvrC_Cho"/>
    <property type="match status" value="1"/>
</dbReference>
<dbReference type="HAMAP" id="MF_00203">
    <property type="entry name" value="UvrC"/>
    <property type="match status" value="1"/>
</dbReference>
<dbReference type="PROSITE" id="PS50165">
    <property type="entry name" value="UVRC"/>
    <property type="match status" value="1"/>
</dbReference>
<keyword evidence="11" id="KW-1185">Reference proteome</keyword>
<evidence type="ECO:0000256" key="4">
    <source>
        <dbReference type="ARBA" id="ARBA00022881"/>
    </source>
</evidence>